<protein>
    <submittedName>
        <fullName evidence="3">Probable ubiquitin carboxyl-terminal hydrolase creB</fullName>
    </submittedName>
</protein>
<dbReference type="Proteomes" id="UP000472267">
    <property type="component" value="Chromosome 3"/>
</dbReference>
<dbReference type="PANTHER" id="PTHR24006:SF899">
    <property type="entry name" value="UBIQUITIN CARBOXYL-TERMINAL HYDROLASE"/>
    <property type="match status" value="1"/>
</dbReference>
<evidence type="ECO:0000259" key="2">
    <source>
        <dbReference type="PROSITE" id="PS50235"/>
    </source>
</evidence>
<dbReference type="Gene3D" id="3.90.70.10">
    <property type="entry name" value="Cysteine proteinases"/>
    <property type="match status" value="1"/>
</dbReference>
<dbReference type="GO" id="GO:0005829">
    <property type="term" value="C:cytosol"/>
    <property type="evidence" value="ECO:0007669"/>
    <property type="project" value="TreeGrafter"/>
</dbReference>
<dbReference type="Ensembl" id="ENSSFAT00005018815.1">
    <property type="protein sequence ID" value="ENSSFAP00005018086.1"/>
    <property type="gene ID" value="ENSSFAG00005009567.1"/>
</dbReference>
<dbReference type="InterPro" id="IPR001394">
    <property type="entry name" value="Peptidase_C19_UCH"/>
</dbReference>
<feature type="compositionally biased region" description="Basic and acidic residues" evidence="1">
    <location>
        <begin position="432"/>
        <end position="445"/>
    </location>
</feature>
<dbReference type="SUPFAM" id="SSF54001">
    <property type="entry name" value="Cysteine proteinases"/>
    <property type="match status" value="1"/>
</dbReference>
<dbReference type="InParanoid" id="A0A672GH15"/>
<sequence length="678" mass="78370">MDVWRRFSRRPPDKTYHGLQNQGATSYLNSVLQVLFMTKNFREALRRCREDDSFQTVLSFLFEQLENGEAHTEIITEGLGIRSGSVQGDAADCFEKIMNRIKSEEASQIFKIVLTHKNKCDGCGTESGKEEKFWHLPLELDGERYGSFKVIDGLRTFFRESWITGQDRLYCEKCKTKQDSTDKFEMKDHPEVLTLLLKRFQFDHRWNRYDKIQRSVEVPHSIPVQGQNYELYACVEHSGDLKRGHYTATIKSKDDGKWYKFSDTTVVPLSFQPLQVDSSHRFIDAYLLFYRREKRSSSGHEVSPPAASTLQTRGVSDLRGNYVKREEKEDEEETAGLGNVTESEGRSNSGDEERGEKILSKEKVVSEDKDRITTVDELRVGVRSPADVEGEEPNRKAADDRKPAGEHKRNKTIQTKYDLCSSPPGNTSSETSETRHEEQRKKESSQSKSFHQAVEDQTSAAVNYDPHSDCSATGQTSGQDYESEDQVRRTLEYRRGGDESYIHKPAEETGNRSEIENYPQRSYSNRPLNKCQERREIRTDDGLKQTRENPQRHSSQTAEGQDETQCGGHFKLRPQEDLSKETRPDVSVKRHNSEEELMRENKERKYRKRETKAEKKYDLKTAEESLSEHFYNLKLSDSSSLEKPERRDMGTQTEDMTVPSTLDTYSRNTGYFSWQSPH</sequence>
<feature type="compositionally biased region" description="Basic and acidic residues" evidence="1">
    <location>
        <begin position="343"/>
        <end position="380"/>
    </location>
</feature>
<gene>
    <name evidence="3" type="primary">LOC115383605</name>
</gene>
<feature type="compositionally biased region" description="Basic and acidic residues" evidence="1">
    <location>
        <begin position="640"/>
        <end position="649"/>
    </location>
</feature>
<feature type="compositionally biased region" description="Basic and acidic residues" evidence="1">
    <location>
        <begin position="573"/>
        <end position="603"/>
    </location>
</feature>
<feature type="compositionally biased region" description="Basic and acidic residues" evidence="1">
    <location>
        <begin position="485"/>
        <end position="515"/>
    </location>
</feature>
<dbReference type="InterPro" id="IPR050164">
    <property type="entry name" value="Peptidase_C19"/>
</dbReference>
<dbReference type="Pfam" id="PF00443">
    <property type="entry name" value="UCH"/>
    <property type="match status" value="1"/>
</dbReference>
<feature type="domain" description="USP" evidence="2">
    <location>
        <begin position="17"/>
        <end position="293"/>
    </location>
</feature>
<organism evidence="3 4">
    <name type="scientific">Salarias fasciatus</name>
    <name type="common">Jewelled blenny</name>
    <name type="synonym">Blennius fasciatus</name>
    <dbReference type="NCBI Taxonomy" id="181472"/>
    <lineage>
        <taxon>Eukaryota</taxon>
        <taxon>Metazoa</taxon>
        <taxon>Chordata</taxon>
        <taxon>Craniata</taxon>
        <taxon>Vertebrata</taxon>
        <taxon>Euteleostomi</taxon>
        <taxon>Actinopterygii</taxon>
        <taxon>Neopterygii</taxon>
        <taxon>Teleostei</taxon>
        <taxon>Neoteleostei</taxon>
        <taxon>Acanthomorphata</taxon>
        <taxon>Ovalentaria</taxon>
        <taxon>Blenniimorphae</taxon>
        <taxon>Blenniiformes</taxon>
        <taxon>Blennioidei</taxon>
        <taxon>Blenniidae</taxon>
        <taxon>Salariinae</taxon>
        <taxon>Salarias</taxon>
    </lineage>
</organism>
<feature type="compositionally biased region" description="Polar residues" evidence="1">
    <location>
        <begin position="650"/>
        <end position="678"/>
    </location>
</feature>
<dbReference type="AlphaFoldDB" id="A0A672GH15"/>
<keyword evidence="4" id="KW-1185">Reference proteome</keyword>
<reference evidence="3" key="2">
    <citation type="submission" date="2025-08" db="UniProtKB">
        <authorList>
            <consortium name="Ensembl"/>
        </authorList>
    </citation>
    <scope>IDENTIFICATION</scope>
</reference>
<reference evidence="3" key="3">
    <citation type="submission" date="2025-09" db="UniProtKB">
        <authorList>
            <consortium name="Ensembl"/>
        </authorList>
    </citation>
    <scope>IDENTIFICATION</scope>
</reference>
<feature type="compositionally biased region" description="Basic and acidic residues" evidence="1">
    <location>
        <begin position="531"/>
        <end position="551"/>
    </location>
</feature>
<dbReference type="InterPro" id="IPR038765">
    <property type="entry name" value="Papain-like_cys_pep_sf"/>
</dbReference>
<reference evidence="3" key="1">
    <citation type="submission" date="2019-06" db="EMBL/GenBank/DDBJ databases">
        <authorList>
            <consortium name="Wellcome Sanger Institute Data Sharing"/>
        </authorList>
    </citation>
    <scope>NUCLEOTIDE SEQUENCE [LARGE SCALE GENOMIC DNA]</scope>
</reference>
<feature type="region of interest" description="Disordered" evidence="1">
    <location>
        <begin position="297"/>
        <end position="616"/>
    </location>
</feature>
<feature type="region of interest" description="Disordered" evidence="1">
    <location>
        <begin position="637"/>
        <end position="678"/>
    </location>
</feature>
<evidence type="ECO:0000313" key="4">
    <source>
        <dbReference type="Proteomes" id="UP000472267"/>
    </source>
</evidence>
<evidence type="ECO:0000256" key="1">
    <source>
        <dbReference type="SAM" id="MobiDB-lite"/>
    </source>
</evidence>
<dbReference type="RefSeq" id="XP_029941606.1">
    <property type="nucleotide sequence ID" value="XM_030085746.1"/>
</dbReference>
<proteinExistence type="predicted"/>
<name>A0A672GH15_SALFA</name>
<dbReference type="OMA" id="RESWITG"/>
<dbReference type="GO" id="GO:0004843">
    <property type="term" value="F:cysteine-type deubiquitinase activity"/>
    <property type="evidence" value="ECO:0007669"/>
    <property type="project" value="InterPro"/>
</dbReference>
<dbReference type="GeneID" id="115383605"/>
<dbReference type="PROSITE" id="PS50235">
    <property type="entry name" value="USP_3"/>
    <property type="match status" value="1"/>
</dbReference>
<dbReference type="InterPro" id="IPR028889">
    <property type="entry name" value="USP"/>
</dbReference>
<accession>A0A672GH15</accession>
<feature type="compositionally biased region" description="Polar residues" evidence="1">
    <location>
        <begin position="470"/>
        <end position="480"/>
    </location>
</feature>
<feature type="compositionally biased region" description="Basic and acidic residues" evidence="1">
    <location>
        <begin position="392"/>
        <end position="407"/>
    </location>
</feature>
<dbReference type="GO" id="GO:0005634">
    <property type="term" value="C:nucleus"/>
    <property type="evidence" value="ECO:0007669"/>
    <property type="project" value="TreeGrafter"/>
</dbReference>
<dbReference type="GO" id="GO:0016579">
    <property type="term" value="P:protein deubiquitination"/>
    <property type="evidence" value="ECO:0007669"/>
    <property type="project" value="InterPro"/>
</dbReference>
<evidence type="ECO:0000313" key="3">
    <source>
        <dbReference type="Ensembl" id="ENSSFAP00005018086.1"/>
    </source>
</evidence>
<dbReference type="CDD" id="cd02257">
    <property type="entry name" value="Peptidase_C19"/>
    <property type="match status" value="1"/>
</dbReference>
<dbReference type="PANTHER" id="PTHR24006">
    <property type="entry name" value="UBIQUITIN CARBOXYL-TERMINAL HYDROLASE"/>
    <property type="match status" value="1"/>
</dbReference>